<dbReference type="GO" id="GO:0005886">
    <property type="term" value="C:plasma membrane"/>
    <property type="evidence" value="ECO:0007669"/>
    <property type="project" value="UniProtKB-SubCell"/>
</dbReference>
<evidence type="ECO:0000256" key="2">
    <source>
        <dbReference type="ARBA" id="ARBA00022475"/>
    </source>
</evidence>
<gene>
    <name evidence="10" type="ORF">CFL01nite_19460</name>
    <name evidence="9" type="ORF">CFLV_09180</name>
</gene>
<feature type="transmembrane region" description="Helical" evidence="7">
    <location>
        <begin position="212"/>
        <end position="230"/>
    </location>
</feature>
<dbReference type="GeneID" id="82880872"/>
<evidence type="ECO:0000256" key="6">
    <source>
        <dbReference type="SAM" id="MobiDB-lite"/>
    </source>
</evidence>
<keyword evidence="5 7" id="KW-0472">Membrane</keyword>
<keyword evidence="4 7" id="KW-1133">Transmembrane helix</keyword>
<feature type="compositionally biased region" description="Polar residues" evidence="6">
    <location>
        <begin position="502"/>
        <end position="523"/>
    </location>
</feature>
<dbReference type="NCBIfam" id="TIGR00360">
    <property type="entry name" value="ComEC_N-term"/>
    <property type="match status" value="1"/>
</dbReference>
<evidence type="ECO:0000256" key="7">
    <source>
        <dbReference type="SAM" id="Phobius"/>
    </source>
</evidence>
<protein>
    <submittedName>
        <fullName evidence="10">Competence protein ComE-like protein</fullName>
    </submittedName>
</protein>
<feature type="transmembrane region" description="Helical" evidence="7">
    <location>
        <begin position="444"/>
        <end position="463"/>
    </location>
</feature>
<dbReference type="PANTHER" id="PTHR30619:SF7">
    <property type="entry name" value="BETA-LACTAMASE DOMAIN PROTEIN"/>
    <property type="match status" value="1"/>
</dbReference>
<dbReference type="Proteomes" id="UP000315353">
    <property type="component" value="Unassembled WGS sequence"/>
</dbReference>
<dbReference type="InterPro" id="IPR004477">
    <property type="entry name" value="ComEC_N"/>
</dbReference>
<feature type="transmembrane region" description="Helical" evidence="7">
    <location>
        <begin position="332"/>
        <end position="355"/>
    </location>
</feature>
<name>A0A1L7CNB0_CORFL</name>
<evidence type="ECO:0000313" key="11">
    <source>
        <dbReference type="Proteomes" id="UP000185479"/>
    </source>
</evidence>
<evidence type="ECO:0000313" key="10">
    <source>
        <dbReference type="EMBL" id="GEB98451.1"/>
    </source>
</evidence>
<keyword evidence="3 7" id="KW-0812">Transmembrane</keyword>
<sequence>MTELRLFPGAAVVWAATAIVLLNGWQAACIIVMLVAAAWLLLRQRGQGIACGGIGLAAVAVAAIRKSRAQAFEFTQPLEGRISAAPTQTDSGTWLLRLRVEGFPAQLPVFVKDNPGLETGSRVSLAASFKEASRPGLSPVVAEGSAVGVAPPRGWAHVVAGNFRELVSESVGPASQGLFPGMVLGDTTLQESAERDLYVAAGLSHLSAVSGANVAIICSAAALVCAAFALGPAQRMTAAAAALAGFVLLVGFEPSVQRAAVAGMVGLLAVLNSSRMQPLHALSLGIIVLILVDSELALSFGFALSTAATAGIVVLSPVIVRFLAPTGWPEILVRALAVALAADVVTMPVVALMAGEVSVVSVLANLLVSPVAAPITILGVLAAACAQLGPIDILGTCLLKVAEPCTWWINTVAHGVVALPVSTVAASPWAVALVYGWILLGLAFRRPLLTLIVVVCAVGAAVYQPGEVDISRLRTHEVSTESEIAPVPAGTQVIIVRGPETGDTSQVSPRRSLPTAFQSTPRPTRTKEGIPVLYPSRDGPVRLYRDGVQHSSDGRF</sequence>
<feature type="transmembrane region" description="Helical" evidence="7">
    <location>
        <begin position="296"/>
        <end position="320"/>
    </location>
</feature>
<dbReference type="STRING" id="28028.CFLV_09180"/>
<reference evidence="10 12" key="2">
    <citation type="submission" date="2019-06" db="EMBL/GenBank/DDBJ databases">
        <title>Whole genome shotgun sequence of Corynebacterium flavescens NBRC 14136.</title>
        <authorList>
            <person name="Hosoyama A."/>
            <person name="Uohara A."/>
            <person name="Ohji S."/>
            <person name="Ichikawa N."/>
        </authorList>
    </citation>
    <scope>NUCLEOTIDE SEQUENCE [LARGE SCALE GENOMIC DNA]</scope>
    <source>
        <strain evidence="10 12">NBRC 14136</strain>
    </source>
</reference>
<feature type="transmembrane region" description="Helical" evidence="7">
    <location>
        <begin position="236"/>
        <end position="252"/>
    </location>
</feature>
<comment type="subcellular location">
    <subcellularLocation>
        <location evidence="1">Cell membrane</location>
        <topology evidence="1">Multi-pass membrane protein</topology>
    </subcellularLocation>
</comment>
<reference evidence="9 11" key="1">
    <citation type="submission" date="2014-08" db="EMBL/GenBank/DDBJ databases">
        <title>Complete genome sequence of Corynebacterium flavescens OJ8(T)(=DSM 20296(T)), isolated from cheese.</title>
        <authorList>
            <person name="Ruckert C."/>
            <person name="Albersmeier A."/>
            <person name="Winkler A."/>
            <person name="Kalinowski J."/>
        </authorList>
    </citation>
    <scope>NUCLEOTIDE SEQUENCE [LARGE SCALE GENOMIC DNA]</scope>
    <source>
        <strain evidence="9 11">OJ8</strain>
    </source>
</reference>
<keyword evidence="2" id="KW-1003">Cell membrane</keyword>
<evidence type="ECO:0000256" key="4">
    <source>
        <dbReference type="ARBA" id="ARBA00022989"/>
    </source>
</evidence>
<feature type="transmembrane region" description="Helical" evidence="7">
    <location>
        <begin position="12"/>
        <end position="41"/>
    </location>
</feature>
<feature type="domain" description="ComEC/Rec2-related protein" evidence="8">
    <location>
        <begin position="182"/>
        <end position="444"/>
    </location>
</feature>
<evidence type="ECO:0000256" key="1">
    <source>
        <dbReference type="ARBA" id="ARBA00004651"/>
    </source>
</evidence>
<dbReference type="Pfam" id="PF03772">
    <property type="entry name" value="Competence"/>
    <property type="match status" value="1"/>
</dbReference>
<evidence type="ECO:0000313" key="9">
    <source>
        <dbReference type="EMBL" id="APT87342.1"/>
    </source>
</evidence>
<feature type="transmembrane region" description="Helical" evidence="7">
    <location>
        <begin position="47"/>
        <end position="64"/>
    </location>
</feature>
<evidence type="ECO:0000259" key="8">
    <source>
        <dbReference type="Pfam" id="PF03772"/>
    </source>
</evidence>
<organism evidence="9 11">
    <name type="scientific">Corynebacterium flavescens</name>
    <dbReference type="NCBI Taxonomy" id="28028"/>
    <lineage>
        <taxon>Bacteria</taxon>
        <taxon>Bacillati</taxon>
        <taxon>Actinomycetota</taxon>
        <taxon>Actinomycetes</taxon>
        <taxon>Mycobacteriales</taxon>
        <taxon>Corynebacteriaceae</taxon>
        <taxon>Corynebacterium</taxon>
    </lineage>
</organism>
<dbReference type="EMBL" id="BJNB01000035">
    <property type="protein sequence ID" value="GEB98451.1"/>
    <property type="molecule type" value="Genomic_DNA"/>
</dbReference>
<dbReference type="RefSeq" id="WP_075730262.1">
    <property type="nucleotide sequence ID" value="NZ_BJNB01000035.1"/>
</dbReference>
<evidence type="ECO:0000313" key="12">
    <source>
        <dbReference type="Proteomes" id="UP000315353"/>
    </source>
</evidence>
<feature type="transmembrane region" description="Helical" evidence="7">
    <location>
        <begin position="411"/>
        <end position="438"/>
    </location>
</feature>
<proteinExistence type="predicted"/>
<evidence type="ECO:0000256" key="5">
    <source>
        <dbReference type="ARBA" id="ARBA00023136"/>
    </source>
</evidence>
<feature type="region of interest" description="Disordered" evidence="6">
    <location>
        <begin position="500"/>
        <end position="538"/>
    </location>
</feature>
<dbReference type="PANTHER" id="PTHR30619">
    <property type="entry name" value="DNA INTERNALIZATION/COMPETENCE PROTEIN COMEC/REC2"/>
    <property type="match status" value="1"/>
</dbReference>
<accession>A0A1L7CNB0</accession>
<dbReference type="AlphaFoldDB" id="A0A1L7CNB0"/>
<dbReference type="EMBL" id="CP009246">
    <property type="protein sequence ID" value="APT87342.1"/>
    <property type="molecule type" value="Genomic_DNA"/>
</dbReference>
<dbReference type="Proteomes" id="UP000185479">
    <property type="component" value="Chromosome"/>
</dbReference>
<evidence type="ECO:0000256" key="3">
    <source>
        <dbReference type="ARBA" id="ARBA00022692"/>
    </source>
</evidence>
<dbReference type="OrthoDB" id="7177610at2"/>
<dbReference type="InterPro" id="IPR052159">
    <property type="entry name" value="Competence_DNA_uptake"/>
</dbReference>
<dbReference type="KEGG" id="cfc:CFLV_09180"/>
<keyword evidence="11" id="KW-1185">Reference proteome</keyword>